<comment type="caution">
    <text evidence="2">The sequence shown here is derived from an EMBL/GenBank/DDBJ whole genome shotgun (WGS) entry which is preliminary data.</text>
</comment>
<dbReference type="STRING" id="1423796.FC24_GL000285"/>
<dbReference type="Pfam" id="PF02504">
    <property type="entry name" value="FA_synthesis"/>
    <property type="match status" value="1"/>
</dbReference>
<dbReference type="PIRSF" id="PIRSF036593">
    <property type="entry name" value="GrdD"/>
    <property type="match status" value="1"/>
</dbReference>
<dbReference type="PATRIC" id="fig|1423796.3.peg.296"/>
<evidence type="ECO:0000313" key="3">
    <source>
        <dbReference type="Proteomes" id="UP000051638"/>
    </source>
</evidence>
<dbReference type="AlphaFoldDB" id="A0A0R2D2P6"/>
<dbReference type="GO" id="GO:0006633">
    <property type="term" value="P:fatty acid biosynthetic process"/>
    <property type="evidence" value="ECO:0007669"/>
    <property type="project" value="InterPro"/>
</dbReference>
<gene>
    <name evidence="2" type="ORF">FC24_GL000285</name>
</gene>
<dbReference type="EMBL" id="AYYI01000087">
    <property type="protein sequence ID" value="KRM94715.1"/>
    <property type="molecule type" value="Genomic_DNA"/>
</dbReference>
<accession>A0A0R2D2P6</accession>
<organism evidence="2 3">
    <name type="scientific">Loigolactobacillus rennini DSM 20253</name>
    <dbReference type="NCBI Taxonomy" id="1423796"/>
    <lineage>
        <taxon>Bacteria</taxon>
        <taxon>Bacillati</taxon>
        <taxon>Bacillota</taxon>
        <taxon>Bacilli</taxon>
        <taxon>Lactobacillales</taxon>
        <taxon>Lactobacillaceae</taxon>
        <taxon>Loigolactobacillus</taxon>
    </lineage>
</organism>
<dbReference type="NCBIfam" id="NF040747">
    <property type="entry name" value="reduct_C_alpha"/>
    <property type="match status" value="1"/>
</dbReference>
<evidence type="ECO:0000313" key="2">
    <source>
        <dbReference type="EMBL" id="KRM94715.1"/>
    </source>
</evidence>
<sequence length="385" mass="41011">MPNQVKQTVKKVFEDVADAIDNGTFEQRIKIGLTIDGSELGLEVMKQAAYAIKQANQFDVVLIGQDVPWAKDFQHVSTANSDQNEYQLMESLLADGTIDGCVTLHYPFPIGVSTVGKVVTPAFGRELFIATTTGTTSAVRNQAMVLNAVNGIIAAKTMGIAKPTVGILNVEGANTVERALRTLKGNGYDIAFGESQRADGGAILRGNDLLTGSVDVAVCDSLTGNILMKLFSAYASGGQYETLGAGYGPGIGADYDNNICIISRASGVPVIVNALNYAYQLAKGHLATISKQEYAQAKQAQLDQICADLKPKAATETKTVEAPAKEVVTDQIPGIDVIEMEDAVQLLWQKQIYAESGMGCTGPIILVNEKNGEKARKILKEGAYL</sequence>
<dbReference type="OrthoDB" id="9769886at2"/>
<keyword evidence="3" id="KW-1185">Reference proteome</keyword>
<name>A0A0R2D2P6_9LACO</name>
<feature type="active site" evidence="1">
    <location>
        <position position="360"/>
    </location>
</feature>
<dbReference type="GO" id="GO:0016747">
    <property type="term" value="F:acyltransferase activity, transferring groups other than amino-acyl groups"/>
    <property type="evidence" value="ECO:0007669"/>
    <property type="project" value="InterPro"/>
</dbReference>
<evidence type="ECO:0000256" key="1">
    <source>
        <dbReference type="PIRSR" id="PIRSR036593-50"/>
    </source>
</evidence>
<dbReference type="Gene3D" id="3.40.718.10">
    <property type="entry name" value="Isopropylmalate Dehydrogenase"/>
    <property type="match status" value="1"/>
</dbReference>
<dbReference type="Proteomes" id="UP000051638">
    <property type="component" value="Unassembled WGS sequence"/>
</dbReference>
<dbReference type="RefSeq" id="WP_057874722.1">
    <property type="nucleotide sequence ID" value="NZ_AYYI01000087.1"/>
</dbReference>
<dbReference type="InterPro" id="IPR003664">
    <property type="entry name" value="FA_synthesis"/>
</dbReference>
<proteinExistence type="predicted"/>
<reference evidence="2 3" key="1">
    <citation type="journal article" date="2015" name="Genome Announc.">
        <title>Expanding the biotechnology potential of lactobacilli through comparative genomics of 213 strains and associated genera.</title>
        <authorList>
            <person name="Sun Z."/>
            <person name="Harris H.M."/>
            <person name="McCann A."/>
            <person name="Guo C."/>
            <person name="Argimon S."/>
            <person name="Zhang W."/>
            <person name="Yang X."/>
            <person name="Jeffery I.B."/>
            <person name="Cooney J.C."/>
            <person name="Kagawa T.F."/>
            <person name="Liu W."/>
            <person name="Song Y."/>
            <person name="Salvetti E."/>
            <person name="Wrobel A."/>
            <person name="Rasinkangas P."/>
            <person name="Parkhill J."/>
            <person name="Rea M.C."/>
            <person name="O'Sullivan O."/>
            <person name="Ritari J."/>
            <person name="Douillard F.P."/>
            <person name="Paul Ross R."/>
            <person name="Yang R."/>
            <person name="Briner A.E."/>
            <person name="Felis G.E."/>
            <person name="de Vos W.M."/>
            <person name="Barrangou R."/>
            <person name="Klaenhammer T.R."/>
            <person name="Caufield P.W."/>
            <person name="Cui Y."/>
            <person name="Zhang H."/>
            <person name="O'Toole P.W."/>
        </authorList>
    </citation>
    <scope>NUCLEOTIDE SEQUENCE [LARGE SCALE GENOMIC DNA]</scope>
    <source>
        <strain evidence="2 3">DSM 20253</strain>
    </source>
</reference>
<dbReference type="InterPro" id="IPR012116">
    <property type="entry name" value="Gly_reductase_pC_asu"/>
</dbReference>
<dbReference type="SUPFAM" id="SSF53659">
    <property type="entry name" value="Isocitrate/Isopropylmalate dehydrogenase-like"/>
    <property type="match status" value="1"/>
</dbReference>
<protein>
    <submittedName>
        <fullName evidence="2">Fatty acid synthesis plsX protein</fullName>
    </submittedName>
</protein>